<evidence type="ECO:0000313" key="2">
    <source>
        <dbReference type="Proteomes" id="UP000781932"/>
    </source>
</evidence>
<protein>
    <recommendedName>
        <fullName evidence="3">Heterokaryon incompatibility domain-containing protein</fullName>
    </recommendedName>
</protein>
<gene>
    <name evidence="1" type="ORF">CkaCkLH20_03433</name>
</gene>
<evidence type="ECO:0000313" key="1">
    <source>
        <dbReference type="EMBL" id="KAF9879200.1"/>
    </source>
</evidence>
<sequence length="646" mass="72794">MSTETTETNDGKMVPDLETFWYEPDPEDLRCLSCGLPFKDEALVRTFRVCPPISEQSPPSECSRVVKSHLDADILFFDRHLQCVLDQGVPVAAVSHVWDPKISAIQQRPRHSPQPIDVRLLATETPIRILGGVQDAGGDERHMEFWHDYFSVPQWTPSLKSRILLAIHTIFSTARVTVVHFDDLSPDVVEKLHRGATSRERLEGVTGVCNAAWFSRMWTAMEFVRSGTPIRMMTRDFRLVRGPPGDDAGFLGKVHEVWNAEVEAHGGDVFAVEEEVGMRRSENLVPWNLGPLREVRALGRANFAMAFALLSRRGCRDAFDFLHALRGVVGDASERRIGDDFRSEYVGTAWECLRAGDVSPLLITPAIEVFNPRLPPPVFRNYNDIWTWELGEQISPPSHLHDMSISPEEDAIDVRLQPVGIVTMVMELDWESHLSQFERCADMALNCTGPNLDAFVSTLCTRLYGEDKEAVMQHLENENLVDDVTEVLSSRYLTSGWNSDWRTWRIDKHGLQGEEACRWLADALCLTKIVDGLAQSRLALVFARYATIHCAAQAKVAVVTCTGCYETSLFRVGLFAPKMDVRRARAWRIPGLEYRMSRPGGMAILEKGGEVVGRMVWASPACACEETEMVRLKMPDLPNPRPHDKR</sequence>
<dbReference type="OrthoDB" id="4805701at2759"/>
<comment type="caution">
    <text evidence="1">The sequence shown here is derived from an EMBL/GenBank/DDBJ whole genome shotgun (WGS) entry which is preliminary data.</text>
</comment>
<proteinExistence type="predicted"/>
<dbReference type="Proteomes" id="UP000781932">
    <property type="component" value="Unassembled WGS sequence"/>
</dbReference>
<dbReference type="EMBL" id="JAATWM020000008">
    <property type="protein sequence ID" value="KAF9879200.1"/>
    <property type="molecule type" value="Genomic_DNA"/>
</dbReference>
<dbReference type="GeneID" id="62159226"/>
<dbReference type="AlphaFoldDB" id="A0A9P6IAX9"/>
<evidence type="ECO:0008006" key="3">
    <source>
        <dbReference type="Google" id="ProtNLM"/>
    </source>
</evidence>
<reference evidence="1" key="2">
    <citation type="submission" date="2020-11" db="EMBL/GenBank/DDBJ databases">
        <title>Whole genome sequencing of Colletotrichum sp.</title>
        <authorList>
            <person name="Li H."/>
        </authorList>
    </citation>
    <scope>NUCLEOTIDE SEQUENCE</scope>
    <source>
        <strain evidence="1">CkLH20</strain>
    </source>
</reference>
<accession>A0A9P6IAX9</accession>
<organism evidence="1 2">
    <name type="scientific">Colletotrichum karsti</name>
    <dbReference type="NCBI Taxonomy" id="1095194"/>
    <lineage>
        <taxon>Eukaryota</taxon>
        <taxon>Fungi</taxon>
        <taxon>Dikarya</taxon>
        <taxon>Ascomycota</taxon>
        <taxon>Pezizomycotina</taxon>
        <taxon>Sordariomycetes</taxon>
        <taxon>Hypocreomycetidae</taxon>
        <taxon>Glomerellales</taxon>
        <taxon>Glomerellaceae</taxon>
        <taxon>Colletotrichum</taxon>
        <taxon>Colletotrichum boninense species complex</taxon>
    </lineage>
</organism>
<dbReference type="RefSeq" id="XP_038748661.1">
    <property type="nucleotide sequence ID" value="XM_038886152.1"/>
</dbReference>
<name>A0A9P6IAX9_9PEZI</name>
<keyword evidence="2" id="KW-1185">Reference proteome</keyword>
<reference evidence="1" key="1">
    <citation type="submission" date="2020-03" db="EMBL/GenBank/DDBJ databases">
        <authorList>
            <person name="He L."/>
        </authorList>
    </citation>
    <scope>NUCLEOTIDE SEQUENCE</scope>
    <source>
        <strain evidence="1">CkLH20</strain>
    </source>
</reference>